<evidence type="ECO:0000313" key="8">
    <source>
        <dbReference type="EMBL" id="UEL46702.1"/>
    </source>
</evidence>
<sequence>MIGISAFQIIVAIIPGEPFEIAAGYAFGWFWGAVLCLIGTLLGQIVVFLFAKKFGMDFVEIFVSTEKIKEMNFLKDNKKLYITTFFIFLIPGTPKDVISYVAGITPIKLVPFLLVSGVARIPSVVSSTIGGCCLGLKNYTMAAAVFIVTLIVSGILFFVYKRYEKKISK</sequence>
<comment type="subcellular location">
    <subcellularLocation>
        <location evidence="1 6">Cell membrane</location>
        <topology evidence="1 6">Multi-pass membrane protein</topology>
    </subcellularLocation>
</comment>
<dbReference type="GO" id="GO:0005886">
    <property type="term" value="C:plasma membrane"/>
    <property type="evidence" value="ECO:0007669"/>
    <property type="project" value="UniProtKB-SubCell"/>
</dbReference>
<dbReference type="InterPro" id="IPR032816">
    <property type="entry name" value="VTT_dom"/>
</dbReference>
<dbReference type="InterPro" id="IPR015414">
    <property type="entry name" value="TMEM64"/>
</dbReference>
<comment type="similarity">
    <text evidence="6">Belongs to the TVP38/TMEM64 family.</text>
</comment>
<protein>
    <recommendedName>
        <fullName evidence="6">TVP38/TMEM64 family membrane protein</fullName>
    </recommendedName>
</protein>
<evidence type="ECO:0000256" key="2">
    <source>
        <dbReference type="ARBA" id="ARBA00022475"/>
    </source>
</evidence>
<gene>
    <name evidence="8" type="ORF">JW646_13780</name>
</gene>
<comment type="caution">
    <text evidence="6">Lacks conserved residue(s) required for the propagation of feature annotation.</text>
</comment>
<evidence type="ECO:0000256" key="6">
    <source>
        <dbReference type="RuleBase" id="RU366058"/>
    </source>
</evidence>
<keyword evidence="3 6" id="KW-0812">Transmembrane</keyword>
<evidence type="ECO:0000256" key="5">
    <source>
        <dbReference type="ARBA" id="ARBA00023136"/>
    </source>
</evidence>
<keyword evidence="4 6" id="KW-1133">Transmembrane helix</keyword>
<dbReference type="Proteomes" id="UP001198983">
    <property type="component" value="Chromosome"/>
</dbReference>
<dbReference type="PANTHER" id="PTHR12677">
    <property type="entry name" value="GOLGI APPARATUS MEMBRANE PROTEIN TVP38-RELATED"/>
    <property type="match status" value="1"/>
</dbReference>
<dbReference type="AlphaFoldDB" id="A0AAX2ZG85"/>
<feature type="domain" description="VTT" evidence="7">
    <location>
        <begin position="14"/>
        <end position="125"/>
    </location>
</feature>
<accession>A0AAX2ZG85</accession>
<feature type="transmembrane region" description="Helical" evidence="6">
    <location>
        <begin position="139"/>
        <end position="160"/>
    </location>
</feature>
<dbReference type="EMBL" id="CP081135">
    <property type="protein sequence ID" value="UEL46702.1"/>
    <property type="molecule type" value="Genomic_DNA"/>
</dbReference>
<reference evidence="8 9" key="1">
    <citation type="journal article" date="2023" name="Int. J. Syst. Evol. Microbiol.">
        <title>Terrisporobacter hibernicus sp. nov., isolated from bovine faeces in Northern Ireland.</title>
        <authorList>
            <person name="Mitchell M."/>
            <person name="Nguyen S.V."/>
            <person name="Connor M."/>
            <person name="Fairley D.J."/>
            <person name="Donoghue O."/>
            <person name="Marshall H."/>
            <person name="Koolman L."/>
            <person name="McMullan G."/>
            <person name="Schaffer K.E."/>
            <person name="McGrath J.W."/>
            <person name="Fanning S."/>
        </authorList>
    </citation>
    <scope>NUCLEOTIDE SEQUENCE [LARGE SCALE GENOMIC DNA]</scope>
    <source>
        <strain evidence="8 9">MCA3</strain>
    </source>
</reference>
<evidence type="ECO:0000256" key="4">
    <source>
        <dbReference type="ARBA" id="ARBA00022989"/>
    </source>
</evidence>
<evidence type="ECO:0000259" key="7">
    <source>
        <dbReference type="Pfam" id="PF09335"/>
    </source>
</evidence>
<evidence type="ECO:0000256" key="3">
    <source>
        <dbReference type="ARBA" id="ARBA00022692"/>
    </source>
</evidence>
<keyword evidence="5 6" id="KW-0472">Membrane</keyword>
<keyword evidence="9" id="KW-1185">Reference proteome</keyword>
<name>A0AAX2ZG85_9FIRM</name>
<dbReference type="KEGG" id="tem:JW646_13780"/>
<proteinExistence type="inferred from homology"/>
<organism evidence="8 9">
    <name type="scientific">Terrisporobacter hibernicus</name>
    <dbReference type="NCBI Taxonomy" id="2813371"/>
    <lineage>
        <taxon>Bacteria</taxon>
        <taxon>Bacillati</taxon>
        <taxon>Bacillota</taxon>
        <taxon>Clostridia</taxon>
        <taxon>Peptostreptococcales</taxon>
        <taxon>Peptostreptococcaceae</taxon>
        <taxon>Terrisporobacter</taxon>
    </lineage>
</organism>
<dbReference type="PANTHER" id="PTHR12677:SF59">
    <property type="entry name" value="GOLGI APPARATUS MEMBRANE PROTEIN TVP38-RELATED"/>
    <property type="match status" value="1"/>
</dbReference>
<dbReference type="RefSeq" id="WP_083399233.1">
    <property type="nucleotide sequence ID" value="NZ_CP081135.1"/>
</dbReference>
<evidence type="ECO:0000256" key="1">
    <source>
        <dbReference type="ARBA" id="ARBA00004651"/>
    </source>
</evidence>
<dbReference type="Pfam" id="PF09335">
    <property type="entry name" value="VTT_dom"/>
    <property type="match status" value="1"/>
</dbReference>
<keyword evidence="2 6" id="KW-1003">Cell membrane</keyword>
<feature type="transmembrane region" description="Helical" evidence="6">
    <location>
        <begin position="28"/>
        <end position="51"/>
    </location>
</feature>
<evidence type="ECO:0000313" key="9">
    <source>
        <dbReference type="Proteomes" id="UP001198983"/>
    </source>
</evidence>